<dbReference type="OrthoDB" id="1896086at2759"/>
<accession>A0A5M8PZC2</accession>
<evidence type="ECO:0000256" key="1">
    <source>
        <dbReference type="SAM" id="SignalP"/>
    </source>
</evidence>
<dbReference type="AlphaFoldDB" id="A0A5M8PZC2"/>
<keyword evidence="1" id="KW-0732">Signal</keyword>
<organism evidence="2 3">
    <name type="scientific">Lasallia pustulata</name>
    <dbReference type="NCBI Taxonomy" id="136370"/>
    <lineage>
        <taxon>Eukaryota</taxon>
        <taxon>Fungi</taxon>
        <taxon>Dikarya</taxon>
        <taxon>Ascomycota</taxon>
        <taxon>Pezizomycotina</taxon>
        <taxon>Lecanoromycetes</taxon>
        <taxon>OSLEUM clade</taxon>
        <taxon>Umbilicariomycetidae</taxon>
        <taxon>Umbilicariales</taxon>
        <taxon>Umbilicariaceae</taxon>
        <taxon>Lasallia</taxon>
    </lineage>
</organism>
<reference evidence="2 3" key="1">
    <citation type="submission" date="2019-09" db="EMBL/GenBank/DDBJ databases">
        <title>The hologenome of the rock-dwelling lichen Lasallia pustulata.</title>
        <authorList>
            <person name="Greshake Tzovaras B."/>
            <person name="Segers F."/>
            <person name="Bicker A."/>
            <person name="Dal Grande F."/>
            <person name="Otte J."/>
            <person name="Hankeln T."/>
            <person name="Schmitt I."/>
            <person name="Ebersberger I."/>
        </authorList>
    </citation>
    <scope>NUCLEOTIDE SEQUENCE [LARGE SCALE GENOMIC DNA]</scope>
    <source>
        <strain evidence="2">A1-1</strain>
    </source>
</reference>
<dbReference type="Proteomes" id="UP000324767">
    <property type="component" value="Unassembled WGS sequence"/>
</dbReference>
<name>A0A5M8PZC2_9LECA</name>
<evidence type="ECO:0000313" key="3">
    <source>
        <dbReference type="Proteomes" id="UP000324767"/>
    </source>
</evidence>
<proteinExistence type="predicted"/>
<evidence type="ECO:0000313" key="2">
    <source>
        <dbReference type="EMBL" id="KAA6414465.1"/>
    </source>
</evidence>
<sequence length="298" mass="31499">MARYLIFAGLLSLASAIDPRIAAMGSEKSTSIAPPSLAQRSSGCPNINPLGGSTPGTVYYNGQPGGCPIINALDADKSCTSSMTPLGTYCSGYCELSTEFFYGKEVPFSPAAHCSADQSCSVQASDSATITQTYTFNVGASLQQRSEEMSSLVQRDAASTLKAAFDVGASYSYSTAKTTLSGITLSRPMNNNASDCGYWTMVPIFWTSCGTMSTALVNFDAVHLEKDHQGKCPKTRVATTQNYCNTTPYLDSSGRNAGIPIFVVTGCKSNLLQPAHMQDPIYTFPGVAATAFSTTVQQ</sequence>
<comment type="caution">
    <text evidence="2">The sequence shown here is derived from an EMBL/GenBank/DDBJ whole genome shotgun (WGS) entry which is preliminary data.</text>
</comment>
<feature type="signal peptide" evidence="1">
    <location>
        <begin position="1"/>
        <end position="16"/>
    </location>
</feature>
<gene>
    <name evidence="2" type="ORF">FRX48_01214</name>
</gene>
<feature type="chain" id="PRO_5024429329" evidence="1">
    <location>
        <begin position="17"/>
        <end position="298"/>
    </location>
</feature>
<dbReference type="EMBL" id="VXIT01000002">
    <property type="protein sequence ID" value="KAA6414465.1"/>
    <property type="molecule type" value="Genomic_DNA"/>
</dbReference>
<protein>
    <submittedName>
        <fullName evidence="2">Uncharacterized protein</fullName>
    </submittedName>
</protein>